<evidence type="ECO:0000313" key="1">
    <source>
        <dbReference type="EMBL" id="TWF77880.1"/>
    </source>
</evidence>
<name>A0A561SSN9_9PSEU</name>
<protein>
    <submittedName>
        <fullName evidence="1">Uncharacterized protein</fullName>
    </submittedName>
</protein>
<dbReference type="AlphaFoldDB" id="A0A561SSN9"/>
<dbReference type="Proteomes" id="UP000321261">
    <property type="component" value="Unassembled WGS sequence"/>
</dbReference>
<accession>A0A561SSN9</accession>
<sequence length="276" mass="30450">MIRGAEPTARLSGLIPPGSRAPQAVDLYPSQVWTVGRRDEEFLAARPELAATHLAVPDARPDLSVRQLELRVGTVGVAIRSQRGSSVVVDGIVRPEPVVLTLGTSYVSPTPSGQYVDFELTVLRAEDFGAPDTPDNSGTTLLLQINLERSSLAWTVGHALAWPCMPCRRRPHNAGWSGRDVANRLEQLGWTIAEQNLITVLGRQLHGLAERVANARLTDGRRADQVFPSWPPWLDEESSDETRDQRAERRNRYVAEALWRARAVSPDVIDGPLHRA</sequence>
<dbReference type="OrthoDB" id="3566263at2"/>
<dbReference type="EMBL" id="VIWU01000001">
    <property type="protein sequence ID" value="TWF77880.1"/>
    <property type="molecule type" value="Genomic_DNA"/>
</dbReference>
<reference evidence="1 2" key="1">
    <citation type="submission" date="2019-06" db="EMBL/GenBank/DDBJ databases">
        <title>Sequencing the genomes of 1000 actinobacteria strains.</title>
        <authorList>
            <person name="Klenk H.-P."/>
        </authorList>
    </citation>
    <scope>NUCLEOTIDE SEQUENCE [LARGE SCALE GENOMIC DNA]</scope>
    <source>
        <strain evidence="1 2">DSM 45671</strain>
    </source>
</reference>
<organism evidence="1 2">
    <name type="scientific">Pseudonocardia hierapolitana</name>
    <dbReference type="NCBI Taxonomy" id="1128676"/>
    <lineage>
        <taxon>Bacteria</taxon>
        <taxon>Bacillati</taxon>
        <taxon>Actinomycetota</taxon>
        <taxon>Actinomycetes</taxon>
        <taxon>Pseudonocardiales</taxon>
        <taxon>Pseudonocardiaceae</taxon>
        <taxon>Pseudonocardia</taxon>
    </lineage>
</organism>
<proteinExistence type="predicted"/>
<gene>
    <name evidence="1" type="ORF">FHX44_113795</name>
</gene>
<keyword evidence="2" id="KW-1185">Reference proteome</keyword>
<evidence type="ECO:0000313" key="2">
    <source>
        <dbReference type="Proteomes" id="UP000321261"/>
    </source>
</evidence>
<comment type="caution">
    <text evidence="1">The sequence shown here is derived from an EMBL/GenBank/DDBJ whole genome shotgun (WGS) entry which is preliminary data.</text>
</comment>
<dbReference type="RefSeq" id="WP_147256975.1">
    <property type="nucleotide sequence ID" value="NZ_VIWU01000001.1"/>
</dbReference>